<comment type="similarity">
    <text evidence="2 10">Belongs to the RNase H family.</text>
</comment>
<feature type="binding site" evidence="10">
    <location>
        <position position="11"/>
    </location>
    <ligand>
        <name>Mg(2+)</name>
        <dbReference type="ChEBI" id="CHEBI:18420"/>
        <label>2</label>
    </ligand>
</feature>
<protein>
    <recommendedName>
        <fullName evidence="4 10">Ribonuclease H</fullName>
        <shortName evidence="10">RNase H</shortName>
        <ecNumber evidence="4 10">3.1.26.4</ecNumber>
    </recommendedName>
</protein>
<keyword evidence="5 10" id="KW-0540">Nuclease</keyword>
<dbReference type="EC" id="3.1.26.4" evidence="4 10"/>
<dbReference type="InterPro" id="IPR022892">
    <property type="entry name" value="RNaseHI"/>
</dbReference>
<evidence type="ECO:0000259" key="12">
    <source>
        <dbReference type="PROSITE" id="PS50879"/>
    </source>
</evidence>
<gene>
    <name evidence="10" type="primary">rnhA</name>
    <name evidence="13" type="ORF">GCM10009802_54690</name>
</gene>
<feature type="domain" description="RNase H type-1" evidence="12">
    <location>
        <begin position="2"/>
        <end position="147"/>
    </location>
</feature>
<feature type="compositionally biased region" description="Gly residues" evidence="11">
    <location>
        <begin position="168"/>
        <end position="199"/>
    </location>
</feature>
<evidence type="ECO:0000256" key="4">
    <source>
        <dbReference type="ARBA" id="ARBA00012180"/>
    </source>
</evidence>
<evidence type="ECO:0000256" key="10">
    <source>
        <dbReference type="HAMAP-Rule" id="MF_00042"/>
    </source>
</evidence>
<evidence type="ECO:0000313" key="13">
    <source>
        <dbReference type="EMBL" id="GAA1499973.1"/>
    </source>
</evidence>
<keyword evidence="10" id="KW-0963">Cytoplasm</keyword>
<evidence type="ECO:0000256" key="2">
    <source>
        <dbReference type="ARBA" id="ARBA00005300"/>
    </source>
</evidence>
<dbReference type="Proteomes" id="UP001500443">
    <property type="component" value="Unassembled WGS sequence"/>
</dbReference>
<dbReference type="PANTHER" id="PTHR10642">
    <property type="entry name" value="RIBONUCLEASE H1"/>
    <property type="match status" value="1"/>
</dbReference>
<keyword evidence="7 10" id="KW-0255">Endonuclease</keyword>
<evidence type="ECO:0000256" key="5">
    <source>
        <dbReference type="ARBA" id="ARBA00022722"/>
    </source>
</evidence>
<feature type="binding site" evidence="10">
    <location>
        <position position="73"/>
    </location>
    <ligand>
        <name>Mg(2+)</name>
        <dbReference type="ChEBI" id="CHEBI:18420"/>
        <label>1</label>
    </ligand>
</feature>
<dbReference type="EMBL" id="BAAAPF010000265">
    <property type="protein sequence ID" value="GAA1499973.1"/>
    <property type="molecule type" value="Genomic_DNA"/>
</dbReference>
<feature type="binding site" evidence="10">
    <location>
        <position position="11"/>
    </location>
    <ligand>
        <name>Mg(2+)</name>
        <dbReference type="ChEBI" id="CHEBI:18420"/>
        <label>1</label>
    </ligand>
</feature>
<sequence length="237" mass="23980">MPDDLIIAACDGAASPNPGPAAWAWVLAGPDGAVVRWEAGPLGRATNNVAELTALLRLLEATHPAAPLEVRMDSTYAMRAVTDWLPGWRRRGWKTAAGKPVANLELVRTIDDRLEGRDVRLVHVRAHQAGGDPYNAAADAAAAEAARTQNPAGSAYGSPLPTAEDVPAGGGSGDGGTGGRGGAAGRRSGGAGKSGGPGRKGMTARYPGRCRCGASYAAGTTIAKNATGWGHPGCVDA</sequence>
<keyword evidence="6 10" id="KW-0479">Metal-binding</keyword>
<dbReference type="CDD" id="cd09278">
    <property type="entry name" value="RNase_HI_prokaryote_like"/>
    <property type="match status" value="1"/>
</dbReference>
<reference evidence="14" key="1">
    <citation type="journal article" date="2019" name="Int. J. Syst. Evol. Microbiol.">
        <title>The Global Catalogue of Microorganisms (GCM) 10K type strain sequencing project: providing services to taxonomists for standard genome sequencing and annotation.</title>
        <authorList>
            <consortium name="The Broad Institute Genomics Platform"/>
            <consortium name="The Broad Institute Genome Sequencing Center for Infectious Disease"/>
            <person name="Wu L."/>
            <person name="Ma J."/>
        </authorList>
    </citation>
    <scope>NUCLEOTIDE SEQUENCE [LARGE SCALE GENOMIC DNA]</scope>
    <source>
        <strain evidence="14">JCM 15481</strain>
    </source>
</reference>
<evidence type="ECO:0000256" key="3">
    <source>
        <dbReference type="ARBA" id="ARBA00011245"/>
    </source>
</evidence>
<organism evidence="13 14">
    <name type="scientific">Streptomyces synnematoformans</name>
    <dbReference type="NCBI Taxonomy" id="415721"/>
    <lineage>
        <taxon>Bacteria</taxon>
        <taxon>Bacillati</taxon>
        <taxon>Actinomycetota</taxon>
        <taxon>Actinomycetes</taxon>
        <taxon>Kitasatosporales</taxon>
        <taxon>Streptomycetaceae</taxon>
        <taxon>Streptomyces</taxon>
    </lineage>
</organism>
<evidence type="ECO:0000256" key="6">
    <source>
        <dbReference type="ARBA" id="ARBA00022723"/>
    </source>
</evidence>
<feature type="binding site" evidence="10">
    <location>
        <position position="139"/>
    </location>
    <ligand>
        <name>Mg(2+)</name>
        <dbReference type="ChEBI" id="CHEBI:18420"/>
        <label>2</label>
    </ligand>
</feature>
<dbReference type="InterPro" id="IPR050092">
    <property type="entry name" value="RNase_H"/>
</dbReference>
<evidence type="ECO:0000256" key="1">
    <source>
        <dbReference type="ARBA" id="ARBA00000077"/>
    </source>
</evidence>
<dbReference type="Pfam" id="PF00075">
    <property type="entry name" value="RNase_H"/>
    <property type="match status" value="1"/>
</dbReference>
<evidence type="ECO:0000256" key="7">
    <source>
        <dbReference type="ARBA" id="ARBA00022759"/>
    </source>
</evidence>
<comment type="subcellular location">
    <subcellularLocation>
        <location evidence="10">Cytoplasm</location>
    </subcellularLocation>
</comment>
<accession>A0ABP4K9L7</accession>
<comment type="caution">
    <text evidence="13">The sequence shown here is derived from an EMBL/GenBank/DDBJ whole genome shotgun (WGS) entry which is preliminary data.</text>
</comment>
<evidence type="ECO:0000256" key="9">
    <source>
        <dbReference type="ARBA" id="ARBA00022842"/>
    </source>
</evidence>
<evidence type="ECO:0000256" key="8">
    <source>
        <dbReference type="ARBA" id="ARBA00022801"/>
    </source>
</evidence>
<feature type="binding site" evidence="10">
    <location>
        <position position="51"/>
    </location>
    <ligand>
        <name>Mg(2+)</name>
        <dbReference type="ChEBI" id="CHEBI:18420"/>
        <label>1</label>
    </ligand>
</feature>
<dbReference type="RefSeq" id="WP_344293275.1">
    <property type="nucleotide sequence ID" value="NZ_BAAAPF010000265.1"/>
</dbReference>
<proteinExistence type="inferred from homology"/>
<dbReference type="InterPro" id="IPR012337">
    <property type="entry name" value="RNaseH-like_sf"/>
</dbReference>
<keyword evidence="8 10" id="KW-0378">Hydrolase</keyword>
<dbReference type="PANTHER" id="PTHR10642:SF26">
    <property type="entry name" value="RIBONUCLEASE H1"/>
    <property type="match status" value="1"/>
</dbReference>
<dbReference type="InterPro" id="IPR036397">
    <property type="entry name" value="RNaseH_sf"/>
</dbReference>
<comment type="function">
    <text evidence="10">Endonuclease that specifically degrades the RNA of RNA-DNA hybrids.</text>
</comment>
<dbReference type="InterPro" id="IPR002156">
    <property type="entry name" value="RNaseH_domain"/>
</dbReference>
<keyword evidence="14" id="KW-1185">Reference proteome</keyword>
<dbReference type="PROSITE" id="PS50879">
    <property type="entry name" value="RNASE_H_1"/>
    <property type="match status" value="1"/>
</dbReference>
<dbReference type="SUPFAM" id="SSF53098">
    <property type="entry name" value="Ribonuclease H-like"/>
    <property type="match status" value="1"/>
</dbReference>
<comment type="catalytic activity">
    <reaction evidence="1 10">
        <text>Endonucleolytic cleavage to 5'-phosphomonoester.</text>
        <dbReference type="EC" id="3.1.26.4"/>
    </reaction>
</comment>
<evidence type="ECO:0000256" key="11">
    <source>
        <dbReference type="SAM" id="MobiDB-lite"/>
    </source>
</evidence>
<comment type="cofactor">
    <cofactor evidence="10">
        <name>Mg(2+)</name>
        <dbReference type="ChEBI" id="CHEBI:18420"/>
    </cofactor>
    <text evidence="10">Binds 1 Mg(2+) ion per subunit. May bind a second metal ion at a regulatory site, or after substrate binding.</text>
</comment>
<keyword evidence="9 10" id="KW-0460">Magnesium</keyword>
<dbReference type="Gene3D" id="3.30.420.10">
    <property type="entry name" value="Ribonuclease H-like superfamily/Ribonuclease H"/>
    <property type="match status" value="1"/>
</dbReference>
<evidence type="ECO:0000313" key="14">
    <source>
        <dbReference type="Proteomes" id="UP001500443"/>
    </source>
</evidence>
<name>A0ABP4K9L7_9ACTN</name>
<comment type="subunit">
    <text evidence="3 10">Monomer.</text>
</comment>
<dbReference type="HAMAP" id="MF_00042">
    <property type="entry name" value="RNase_H"/>
    <property type="match status" value="1"/>
</dbReference>
<feature type="region of interest" description="Disordered" evidence="11">
    <location>
        <begin position="140"/>
        <end position="204"/>
    </location>
</feature>